<comment type="caution">
    <text evidence="6">The sequence shown here is derived from an EMBL/GenBank/DDBJ whole genome shotgun (WGS) entry which is preliminary data.</text>
</comment>
<dbReference type="STRING" id="180088.A0A1J8PPQ4"/>
<dbReference type="Pfam" id="PF06179">
    <property type="entry name" value="Med22"/>
    <property type="match status" value="1"/>
</dbReference>
<dbReference type="GO" id="GO:0016592">
    <property type="term" value="C:mediator complex"/>
    <property type="evidence" value="ECO:0007669"/>
    <property type="project" value="InterPro"/>
</dbReference>
<evidence type="ECO:0000256" key="2">
    <source>
        <dbReference type="ARBA" id="ARBA00005942"/>
    </source>
</evidence>
<keyword evidence="7" id="KW-1185">Reference proteome</keyword>
<proteinExistence type="inferred from homology"/>
<gene>
    <name evidence="6" type="ORF">AZE42_02360</name>
</gene>
<evidence type="ECO:0000313" key="6">
    <source>
        <dbReference type="EMBL" id="OJA11150.1"/>
    </source>
</evidence>
<accession>A0A1J8PPQ4</accession>
<dbReference type="InterPro" id="IPR009332">
    <property type="entry name" value="Med22"/>
</dbReference>
<evidence type="ECO:0000313" key="7">
    <source>
        <dbReference type="Proteomes" id="UP000183567"/>
    </source>
</evidence>
<evidence type="ECO:0000256" key="5">
    <source>
        <dbReference type="ARBA" id="ARBA00023242"/>
    </source>
</evidence>
<dbReference type="PANTHER" id="PTHR40630">
    <property type="entry name" value="POSSIBLE DNA-BINDING PROTEIN"/>
    <property type="match status" value="1"/>
</dbReference>
<dbReference type="AlphaFoldDB" id="A0A1J8PPQ4"/>
<dbReference type="GO" id="GO:0003712">
    <property type="term" value="F:transcription coregulator activity"/>
    <property type="evidence" value="ECO:0007669"/>
    <property type="project" value="InterPro"/>
</dbReference>
<evidence type="ECO:0000256" key="3">
    <source>
        <dbReference type="ARBA" id="ARBA00023015"/>
    </source>
</evidence>
<keyword evidence="5" id="KW-0539">Nucleus</keyword>
<dbReference type="EMBL" id="LVVM01005213">
    <property type="protein sequence ID" value="OJA11150.1"/>
    <property type="molecule type" value="Genomic_DNA"/>
</dbReference>
<sequence>MAEPPQTDVSRPSALPTGKLLQRPAFNQALVDQNSDEYLDAIEEEWNKKLDAEVEVLVDGMVDIVSLASVRVVCTLSSYTLNLGKIGDKDKFRIAQESFQAQSRAESMVRAANSLLSITHSLKLLLLLSDEAQIAHRRDAELKHVQQEKSEARQKVAELLDELLNPKGESLR</sequence>
<dbReference type="InterPro" id="IPR021487">
    <property type="entry name" value="DUF3140"/>
</dbReference>
<keyword evidence="4" id="KW-0804">Transcription</keyword>
<organism evidence="6 7">
    <name type="scientific">Rhizopogon vesiculosus</name>
    <dbReference type="NCBI Taxonomy" id="180088"/>
    <lineage>
        <taxon>Eukaryota</taxon>
        <taxon>Fungi</taxon>
        <taxon>Dikarya</taxon>
        <taxon>Basidiomycota</taxon>
        <taxon>Agaricomycotina</taxon>
        <taxon>Agaricomycetes</taxon>
        <taxon>Agaricomycetidae</taxon>
        <taxon>Boletales</taxon>
        <taxon>Suillineae</taxon>
        <taxon>Rhizopogonaceae</taxon>
        <taxon>Rhizopogon</taxon>
    </lineage>
</organism>
<comment type="similarity">
    <text evidence="2">Belongs to the Mediator complex subunit 22 family.</text>
</comment>
<evidence type="ECO:0000256" key="1">
    <source>
        <dbReference type="ARBA" id="ARBA00004123"/>
    </source>
</evidence>
<protein>
    <recommendedName>
        <fullName evidence="8">Mediator of RNA polymerase II transcription subunit 22</fullName>
    </recommendedName>
</protein>
<dbReference type="Proteomes" id="UP000183567">
    <property type="component" value="Unassembled WGS sequence"/>
</dbReference>
<evidence type="ECO:0000256" key="4">
    <source>
        <dbReference type="ARBA" id="ARBA00023163"/>
    </source>
</evidence>
<name>A0A1J8PPQ4_9AGAM</name>
<dbReference type="PANTHER" id="PTHR40630:SF1">
    <property type="entry name" value="DNA-BINDING PROTEIN"/>
    <property type="match status" value="1"/>
</dbReference>
<comment type="subcellular location">
    <subcellularLocation>
        <location evidence="1">Nucleus</location>
    </subcellularLocation>
</comment>
<dbReference type="GO" id="GO:0006357">
    <property type="term" value="P:regulation of transcription by RNA polymerase II"/>
    <property type="evidence" value="ECO:0007669"/>
    <property type="project" value="InterPro"/>
</dbReference>
<dbReference type="OrthoDB" id="203279at2759"/>
<reference evidence="6 7" key="1">
    <citation type="submission" date="2016-03" db="EMBL/GenBank/DDBJ databases">
        <title>Comparative genomics of the ectomycorrhizal sister species Rhizopogon vinicolor and Rhizopogon vesiculosus (Basidiomycota: Boletales) reveals a divergence of the mating type B locus.</title>
        <authorList>
            <person name="Mujic A.B."/>
            <person name="Kuo A."/>
            <person name="Tritt A."/>
            <person name="Lipzen A."/>
            <person name="Chen C."/>
            <person name="Johnson J."/>
            <person name="Sharma A."/>
            <person name="Barry K."/>
            <person name="Grigoriev I.V."/>
            <person name="Spatafora J.W."/>
        </authorList>
    </citation>
    <scope>NUCLEOTIDE SEQUENCE [LARGE SCALE GENOMIC DNA]</scope>
    <source>
        <strain evidence="6 7">AM-OR11-056</strain>
    </source>
</reference>
<keyword evidence="3" id="KW-0805">Transcription regulation</keyword>
<evidence type="ECO:0008006" key="8">
    <source>
        <dbReference type="Google" id="ProtNLM"/>
    </source>
</evidence>